<dbReference type="Pfam" id="PF01467">
    <property type="entry name" value="CTP_transf_like"/>
    <property type="match status" value="1"/>
</dbReference>
<dbReference type="SUPFAM" id="SSF52374">
    <property type="entry name" value="Nucleotidylyl transferase"/>
    <property type="match status" value="1"/>
</dbReference>
<dbReference type="PANTHER" id="PTHR39321">
    <property type="entry name" value="NICOTINATE-NUCLEOTIDE ADENYLYLTRANSFERASE-RELATED"/>
    <property type="match status" value="1"/>
</dbReference>
<keyword evidence="6 10" id="KW-0547">Nucleotide-binding</keyword>
<evidence type="ECO:0000256" key="8">
    <source>
        <dbReference type="ARBA" id="ARBA00023027"/>
    </source>
</evidence>
<evidence type="ECO:0000256" key="6">
    <source>
        <dbReference type="ARBA" id="ARBA00022741"/>
    </source>
</evidence>
<evidence type="ECO:0000313" key="12">
    <source>
        <dbReference type="EMBL" id="OYV03047.1"/>
    </source>
</evidence>
<keyword evidence="5 10" id="KW-0548">Nucleotidyltransferase</keyword>
<protein>
    <recommendedName>
        <fullName evidence="10">Probable nicotinate-nucleotide adenylyltransferase</fullName>
        <ecNumber evidence="10">2.7.7.18</ecNumber>
    </recommendedName>
    <alternativeName>
        <fullName evidence="10">Deamido-NAD(+) diphosphorylase</fullName>
    </alternativeName>
    <alternativeName>
        <fullName evidence="10">Deamido-NAD(+) pyrophosphorylase</fullName>
    </alternativeName>
    <alternativeName>
        <fullName evidence="10">Nicotinate mononucleotide adenylyltransferase</fullName>
        <shortName evidence="10">NaMN adenylyltransferase</shortName>
    </alternativeName>
</protein>
<dbReference type="EMBL" id="NMUJ01000026">
    <property type="protein sequence ID" value="OYV03047.1"/>
    <property type="molecule type" value="Genomic_DNA"/>
</dbReference>
<dbReference type="GO" id="GO:0005524">
    <property type="term" value="F:ATP binding"/>
    <property type="evidence" value="ECO:0007669"/>
    <property type="project" value="UniProtKB-KW"/>
</dbReference>
<dbReference type="NCBIfam" id="TIGR00125">
    <property type="entry name" value="cyt_tran_rel"/>
    <property type="match status" value="1"/>
</dbReference>
<dbReference type="EC" id="2.7.7.18" evidence="10"/>
<organism evidence="12 13">
    <name type="scientific">candidate division WOR-3 bacterium 4484_18</name>
    <dbReference type="NCBI Taxonomy" id="2020626"/>
    <lineage>
        <taxon>Bacteria</taxon>
        <taxon>Bacteria division WOR-3</taxon>
    </lineage>
</organism>
<dbReference type="GO" id="GO:0009435">
    <property type="term" value="P:NAD+ biosynthetic process"/>
    <property type="evidence" value="ECO:0007669"/>
    <property type="project" value="UniProtKB-UniRule"/>
</dbReference>
<keyword evidence="4 10" id="KW-0808">Transferase</keyword>
<dbReference type="GO" id="GO:0004515">
    <property type="term" value="F:nicotinate-nucleotide adenylyltransferase activity"/>
    <property type="evidence" value="ECO:0007669"/>
    <property type="project" value="UniProtKB-UniRule"/>
</dbReference>
<gene>
    <name evidence="10 12" type="primary">nadD</name>
    <name evidence="12" type="ORF">CGW93_02645</name>
</gene>
<comment type="similarity">
    <text evidence="10">Belongs to the NadD family.</text>
</comment>
<dbReference type="PANTHER" id="PTHR39321:SF3">
    <property type="entry name" value="PHOSPHOPANTETHEINE ADENYLYLTRANSFERASE"/>
    <property type="match status" value="1"/>
</dbReference>
<dbReference type="InterPro" id="IPR005248">
    <property type="entry name" value="NadD/NMNAT"/>
</dbReference>
<name>A0A257LTR5_UNCW3</name>
<dbReference type="InterPro" id="IPR004821">
    <property type="entry name" value="Cyt_trans-like"/>
</dbReference>
<comment type="caution">
    <text evidence="12">The sequence shown here is derived from an EMBL/GenBank/DDBJ whole genome shotgun (WGS) entry which is preliminary data.</text>
</comment>
<dbReference type="InterPro" id="IPR014729">
    <property type="entry name" value="Rossmann-like_a/b/a_fold"/>
</dbReference>
<accession>A0A257LTR5</accession>
<dbReference type="NCBIfam" id="NF000840">
    <property type="entry name" value="PRK00071.1-3"/>
    <property type="match status" value="1"/>
</dbReference>
<dbReference type="Proteomes" id="UP000216312">
    <property type="component" value="Unassembled WGS sequence"/>
</dbReference>
<evidence type="ECO:0000256" key="10">
    <source>
        <dbReference type="HAMAP-Rule" id="MF_00244"/>
    </source>
</evidence>
<evidence type="ECO:0000256" key="4">
    <source>
        <dbReference type="ARBA" id="ARBA00022679"/>
    </source>
</evidence>
<evidence type="ECO:0000256" key="2">
    <source>
        <dbReference type="ARBA" id="ARBA00005019"/>
    </source>
</evidence>
<evidence type="ECO:0000256" key="5">
    <source>
        <dbReference type="ARBA" id="ARBA00022695"/>
    </source>
</evidence>
<comment type="function">
    <text evidence="1 10">Catalyzes the reversible adenylation of nicotinate mononucleotide (NaMN) to nicotinic acid adenine dinucleotide (NaAD).</text>
</comment>
<proteinExistence type="inferred from homology"/>
<evidence type="ECO:0000256" key="7">
    <source>
        <dbReference type="ARBA" id="ARBA00022840"/>
    </source>
</evidence>
<dbReference type="CDD" id="cd02165">
    <property type="entry name" value="NMNAT"/>
    <property type="match status" value="1"/>
</dbReference>
<evidence type="ECO:0000256" key="9">
    <source>
        <dbReference type="ARBA" id="ARBA00048721"/>
    </source>
</evidence>
<reference evidence="13" key="1">
    <citation type="submission" date="2017-07" db="EMBL/GenBank/DDBJ databases">
        <title>Novel pathways for hydrocarbon cycling and metabolic interdependencies in hydrothermal sediment communities.</title>
        <authorList>
            <person name="Dombrowski N."/>
            <person name="Seitz K."/>
            <person name="Teske A."/>
            <person name="Baker B."/>
        </authorList>
    </citation>
    <scope>NUCLEOTIDE SEQUENCE [LARGE SCALE GENOMIC DNA]</scope>
</reference>
<evidence type="ECO:0000256" key="3">
    <source>
        <dbReference type="ARBA" id="ARBA00022642"/>
    </source>
</evidence>
<comment type="pathway">
    <text evidence="2 10">Cofactor biosynthesis; NAD(+) biosynthesis; deamido-NAD(+) from nicotinate D-ribonucleotide: step 1/1.</text>
</comment>
<dbReference type="Gene3D" id="3.40.50.620">
    <property type="entry name" value="HUPs"/>
    <property type="match status" value="1"/>
</dbReference>
<evidence type="ECO:0000313" key="13">
    <source>
        <dbReference type="Proteomes" id="UP000216312"/>
    </source>
</evidence>
<evidence type="ECO:0000256" key="1">
    <source>
        <dbReference type="ARBA" id="ARBA00002324"/>
    </source>
</evidence>
<dbReference type="AlphaFoldDB" id="A0A257LTR5"/>
<keyword evidence="7 10" id="KW-0067">ATP-binding</keyword>
<keyword evidence="8 10" id="KW-0520">NAD</keyword>
<evidence type="ECO:0000259" key="11">
    <source>
        <dbReference type="Pfam" id="PF01467"/>
    </source>
</evidence>
<dbReference type="HAMAP" id="MF_00244">
    <property type="entry name" value="NaMN_adenylyltr"/>
    <property type="match status" value="1"/>
</dbReference>
<comment type="catalytic activity">
    <reaction evidence="9 10">
        <text>nicotinate beta-D-ribonucleotide + ATP + H(+) = deamido-NAD(+) + diphosphate</text>
        <dbReference type="Rhea" id="RHEA:22860"/>
        <dbReference type="ChEBI" id="CHEBI:15378"/>
        <dbReference type="ChEBI" id="CHEBI:30616"/>
        <dbReference type="ChEBI" id="CHEBI:33019"/>
        <dbReference type="ChEBI" id="CHEBI:57502"/>
        <dbReference type="ChEBI" id="CHEBI:58437"/>
        <dbReference type="EC" id="2.7.7.18"/>
    </reaction>
</comment>
<dbReference type="NCBIfam" id="TIGR00482">
    <property type="entry name" value="nicotinate (nicotinamide) nucleotide adenylyltransferase"/>
    <property type="match status" value="1"/>
</dbReference>
<feature type="domain" description="Cytidyltransferase-like" evidence="11">
    <location>
        <begin position="5"/>
        <end position="162"/>
    </location>
</feature>
<sequence length="199" mass="22958">MKIAILGGTFNPPHIGHLIISERAYSVLKLDRVFFIPANIPPIKEKFTEIGKHHRLKMTQLATKDNPHFTVLDWELQRGGVSYTIDTVDEIRAKLSPTEIYLIMGWDQALIFDKWKDPDKLLELCKPIVFTRPGYEGTLPEILRNSQTLPLHIDVSSSMIRDMLIRGESIRYLVPNTVISYIYKHKLYGVKGHDFFLAR</sequence>
<keyword evidence="3 10" id="KW-0662">Pyridine nucleotide biosynthesis</keyword>
<dbReference type="UniPathway" id="UPA00253">
    <property type="reaction ID" value="UER00332"/>
</dbReference>